<dbReference type="EMBL" id="JANUHB010000001">
    <property type="protein sequence ID" value="MCS0807139.1"/>
    <property type="molecule type" value="Genomic_DNA"/>
</dbReference>
<sequence length="220" mass="23887">MKQELFIVEDEPELAALVADYARAAGFAPMVFDDGAAALDALRSAAPALVVLDLMLPGLDGLSLCRSLREFSDVPVVMVTARVEEIDRLLGLEAGADDYLCKPFSPRELMARIKAILRRCGGAPGQRAVEIDEASRRIAIHGKALDLTPSEYALLAVLARRPGQVFSRAQLLDLAFGDSMDVTDRAIDSHVKNLRRKIDAAAPGLEPIHSIYGLGYRFDL</sequence>
<evidence type="ECO:0000256" key="3">
    <source>
        <dbReference type="PROSITE-ProRule" id="PRU01091"/>
    </source>
</evidence>
<dbReference type="PROSITE" id="PS50110">
    <property type="entry name" value="RESPONSE_REGULATORY"/>
    <property type="match status" value="1"/>
</dbReference>
<feature type="domain" description="OmpR/PhoB-type" evidence="5">
    <location>
        <begin position="114"/>
        <end position="220"/>
    </location>
</feature>
<dbReference type="SUPFAM" id="SSF52172">
    <property type="entry name" value="CheY-like"/>
    <property type="match status" value="1"/>
</dbReference>
<dbReference type="InterPro" id="IPR001867">
    <property type="entry name" value="OmpR/PhoB-type_DNA-bd"/>
</dbReference>
<dbReference type="SMART" id="SM00448">
    <property type="entry name" value="REC"/>
    <property type="match status" value="1"/>
</dbReference>
<dbReference type="Gene3D" id="3.40.50.2300">
    <property type="match status" value="1"/>
</dbReference>
<dbReference type="Pfam" id="PF00486">
    <property type="entry name" value="Trans_reg_C"/>
    <property type="match status" value="1"/>
</dbReference>
<proteinExistence type="predicted"/>
<evidence type="ECO:0000259" key="4">
    <source>
        <dbReference type="PROSITE" id="PS50110"/>
    </source>
</evidence>
<dbReference type="RefSeq" id="WP_258820916.1">
    <property type="nucleotide sequence ID" value="NZ_JANUHB010000001.1"/>
</dbReference>
<dbReference type="InterPro" id="IPR001789">
    <property type="entry name" value="Sig_transdc_resp-reg_receiver"/>
</dbReference>
<dbReference type="PANTHER" id="PTHR48111:SF59">
    <property type="entry name" value="TRANSCRIPTIONAL REGULATORY PROTEIN BAER"/>
    <property type="match status" value="1"/>
</dbReference>
<dbReference type="InterPro" id="IPR039420">
    <property type="entry name" value="WalR-like"/>
</dbReference>
<dbReference type="InterPro" id="IPR011006">
    <property type="entry name" value="CheY-like_superfamily"/>
</dbReference>
<keyword evidence="1 3" id="KW-0238">DNA-binding</keyword>
<dbReference type="PANTHER" id="PTHR48111">
    <property type="entry name" value="REGULATOR OF RPOS"/>
    <property type="match status" value="1"/>
</dbReference>
<evidence type="ECO:0000313" key="7">
    <source>
        <dbReference type="Proteomes" id="UP001206126"/>
    </source>
</evidence>
<evidence type="ECO:0000256" key="2">
    <source>
        <dbReference type="PROSITE-ProRule" id="PRU00169"/>
    </source>
</evidence>
<feature type="modified residue" description="4-aspartylphosphate" evidence="2">
    <location>
        <position position="53"/>
    </location>
</feature>
<protein>
    <submittedName>
        <fullName evidence="6">Response regulator</fullName>
    </submittedName>
</protein>
<dbReference type="Gene3D" id="1.10.10.10">
    <property type="entry name" value="Winged helix-like DNA-binding domain superfamily/Winged helix DNA-binding domain"/>
    <property type="match status" value="1"/>
</dbReference>
<dbReference type="Pfam" id="PF00072">
    <property type="entry name" value="Response_reg"/>
    <property type="match status" value="1"/>
</dbReference>
<gene>
    <name evidence="6" type="ORF">NX774_04300</name>
</gene>
<evidence type="ECO:0000313" key="6">
    <source>
        <dbReference type="EMBL" id="MCS0807139.1"/>
    </source>
</evidence>
<dbReference type="Gene3D" id="6.10.250.690">
    <property type="match status" value="1"/>
</dbReference>
<organism evidence="6 7">
    <name type="scientific">Massilia agilis</name>
    <dbReference type="NCBI Taxonomy" id="1811226"/>
    <lineage>
        <taxon>Bacteria</taxon>
        <taxon>Pseudomonadati</taxon>
        <taxon>Pseudomonadota</taxon>
        <taxon>Betaproteobacteria</taxon>
        <taxon>Burkholderiales</taxon>
        <taxon>Oxalobacteraceae</taxon>
        <taxon>Telluria group</taxon>
        <taxon>Massilia</taxon>
    </lineage>
</organism>
<evidence type="ECO:0000256" key="1">
    <source>
        <dbReference type="ARBA" id="ARBA00023125"/>
    </source>
</evidence>
<reference evidence="6 7" key="1">
    <citation type="submission" date="2022-08" db="EMBL/GenBank/DDBJ databases">
        <title>Reclassification of Massilia species as members of the genera Telluria, Duganella, Pseudoduganella, Mokoshia gen. nov. and Zemynaea gen. nov. using orthogonal and non-orthogonal genome-based approaches.</title>
        <authorList>
            <person name="Bowman J.P."/>
        </authorList>
    </citation>
    <scope>NUCLEOTIDE SEQUENCE [LARGE SCALE GENOMIC DNA]</scope>
    <source>
        <strain evidence="6 7">JCM 31605</strain>
    </source>
</reference>
<dbReference type="InterPro" id="IPR016032">
    <property type="entry name" value="Sig_transdc_resp-reg_C-effctor"/>
</dbReference>
<dbReference type="SUPFAM" id="SSF46894">
    <property type="entry name" value="C-terminal effector domain of the bipartite response regulators"/>
    <property type="match status" value="1"/>
</dbReference>
<feature type="DNA-binding region" description="OmpR/PhoB-type" evidence="3">
    <location>
        <begin position="114"/>
        <end position="220"/>
    </location>
</feature>
<dbReference type="PROSITE" id="PS51755">
    <property type="entry name" value="OMPR_PHOB"/>
    <property type="match status" value="1"/>
</dbReference>
<comment type="caution">
    <text evidence="6">The sequence shown here is derived from an EMBL/GenBank/DDBJ whole genome shotgun (WGS) entry which is preliminary data.</text>
</comment>
<accession>A0ABT2D8H3</accession>
<name>A0ABT2D8H3_9BURK</name>
<evidence type="ECO:0000259" key="5">
    <source>
        <dbReference type="PROSITE" id="PS51755"/>
    </source>
</evidence>
<dbReference type="Proteomes" id="UP001206126">
    <property type="component" value="Unassembled WGS sequence"/>
</dbReference>
<keyword evidence="7" id="KW-1185">Reference proteome</keyword>
<dbReference type="InterPro" id="IPR036388">
    <property type="entry name" value="WH-like_DNA-bd_sf"/>
</dbReference>
<keyword evidence="2" id="KW-0597">Phosphoprotein</keyword>
<dbReference type="SMART" id="SM00862">
    <property type="entry name" value="Trans_reg_C"/>
    <property type="match status" value="1"/>
</dbReference>
<feature type="domain" description="Response regulatory" evidence="4">
    <location>
        <begin position="4"/>
        <end position="117"/>
    </location>
</feature>
<dbReference type="CDD" id="cd00383">
    <property type="entry name" value="trans_reg_C"/>
    <property type="match status" value="1"/>
</dbReference>